<dbReference type="GO" id="GO:0003677">
    <property type="term" value="F:DNA binding"/>
    <property type="evidence" value="ECO:0007669"/>
    <property type="project" value="InterPro"/>
</dbReference>
<feature type="domain" description="RNA polymerase sigma-70 region 2" evidence="6">
    <location>
        <begin position="28"/>
        <end position="91"/>
    </location>
</feature>
<evidence type="ECO:0000259" key="6">
    <source>
        <dbReference type="Pfam" id="PF04542"/>
    </source>
</evidence>
<dbReference type="InterPro" id="IPR014284">
    <property type="entry name" value="RNA_pol_sigma-70_dom"/>
</dbReference>
<dbReference type="InterPro" id="IPR013325">
    <property type="entry name" value="RNA_pol_sigma_r2"/>
</dbReference>
<dbReference type="NCBIfam" id="TIGR02937">
    <property type="entry name" value="sigma70-ECF"/>
    <property type="match status" value="1"/>
</dbReference>
<evidence type="ECO:0000256" key="1">
    <source>
        <dbReference type="ARBA" id="ARBA00010641"/>
    </source>
</evidence>
<dbReference type="InterPro" id="IPR039425">
    <property type="entry name" value="RNA_pol_sigma-70-like"/>
</dbReference>
<dbReference type="GO" id="GO:0006352">
    <property type="term" value="P:DNA-templated transcription initiation"/>
    <property type="evidence" value="ECO:0007669"/>
    <property type="project" value="InterPro"/>
</dbReference>
<dbReference type="STRING" id="1219058.AOA14_14260"/>
<keyword evidence="2" id="KW-0805">Transcription regulation</keyword>
<dbReference type="Pfam" id="PF04542">
    <property type="entry name" value="Sigma70_r2"/>
    <property type="match status" value="1"/>
</dbReference>
<evidence type="ECO:0000256" key="2">
    <source>
        <dbReference type="ARBA" id="ARBA00023015"/>
    </source>
</evidence>
<feature type="domain" description="RNA polymerase sigma factor 70 region 4 type 2" evidence="7">
    <location>
        <begin position="142"/>
        <end position="177"/>
    </location>
</feature>
<dbReference type="GO" id="GO:0016987">
    <property type="term" value="F:sigma factor activity"/>
    <property type="evidence" value="ECO:0007669"/>
    <property type="project" value="UniProtKB-KW"/>
</dbReference>
<dbReference type="AlphaFoldDB" id="A0A142W167"/>
<dbReference type="InterPro" id="IPR013324">
    <property type="entry name" value="RNA_pol_sigma_r3/r4-like"/>
</dbReference>
<dbReference type="Gene3D" id="1.10.10.10">
    <property type="entry name" value="Winged helix-like DNA-binding domain superfamily/Winged helix DNA-binding domain"/>
    <property type="match status" value="1"/>
</dbReference>
<evidence type="ECO:0000313" key="9">
    <source>
        <dbReference type="Proteomes" id="UP000076234"/>
    </source>
</evidence>
<keyword evidence="4" id="KW-0804">Transcription</keyword>
<dbReference type="InterPro" id="IPR007627">
    <property type="entry name" value="RNA_pol_sigma70_r2"/>
</dbReference>
<evidence type="ECO:0000256" key="4">
    <source>
        <dbReference type="ARBA" id="ARBA00023163"/>
    </source>
</evidence>
<dbReference type="EMBL" id="CP013342">
    <property type="protein sequence ID" value="AMU95773.1"/>
    <property type="molecule type" value="Genomic_DNA"/>
</dbReference>
<organism evidence="8 9">
    <name type="scientific">Sphingopyxis terrae subsp. terrae NBRC 15098</name>
    <dbReference type="NCBI Taxonomy" id="1219058"/>
    <lineage>
        <taxon>Bacteria</taxon>
        <taxon>Pseudomonadati</taxon>
        <taxon>Pseudomonadota</taxon>
        <taxon>Alphaproteobacteria</taxon>
        <taxon>Sphingomonadales</taxon>
        <taxon>Sphingomonadaceae</taxon>
        <taxon>Sphingopyxis</taxon>
    </lineage>
</organism>
<dbReference type="KEGG" id="ster:AOA14_14260"/>
<keyword evidence="3" id="KW-0731">Sigma factor</keyword>
<accession>A0A142W167</accession>
<evidence type="ECO:0000259" key="7">
    <source>
        <dbReference type="Pfam" id="PF08281"/>
    </source>
</evidence>
<comment type="similarity">
    <text evidence="1">Belongs to the sigma-70 factor family. ECF subfamily.</text>
</comment>
<gene>
    <name evidence="8" type="ORF">AOA14_14260</name>
</gene>
<evidence type="ECO:0000256" key="3">
    <source>
        <dbReference type="ARBA" id="ARBA00023082"/>
    </source>
</evidence>
<feature type="region of interest" description="Disordered" evidence="5">
    <location>
        <begin position="93"/>
        <end position="115"/>
    </location>
</feature>
<proteinExistence type="inferred from homology"/>
<evidence type="ECO:0000256" key="5">
    <source>
        <dbReference type="SAM" id="MobiDB-lite"/>
    </source>
</evidence>
<dbReference type="Pfam" id="PF08281">
    <property type="entry name" value="Sigma70_r4_2"/>
    <property type="match status" value="1"/>
</dbReference>
<name>A0A142W167_9SPHN</name>
<dbReference type="SUPFAM" id="SSF88659">
    <property type="entry name" value="Sigma3 and sigma4 domains of RNA polymerase sigma factors"/>
    <property type="match status" value="1"/>
</dbReference>
<reference evidence="8 9" key="2">
    <citation type="journal article" date="2016" name="Genome Announc.">
        <title>Complete Genome Sequence of Sphingopyxis terrae Strain 203-1 (NBRC 111660), a Polyethylene Glycol Degrader.</title>
        <authorList>
            <person name="Ohtsubo Y."/>
            <person name="Nonoyama S."/>
            <person name="Nagata Y."/>
            <person name="Numata M."/>
            <person name="Tsuchikane K."/>
            <person name="Hosoyama A."/>
            <person name="Yamazoe A."/>
            <person name="Tsuda M."/>
            <person name="Fujita N."/>
            <person name="Kawai F."/>
        </authorList>
    </citation>
    <scope>NUCLEOTIDE SEQUENCE [LARGE SCALE GENOMIC DNA]</scope>
    <source>
        <strain evidence="8 9">203-1</strain>
    </source>
</reference>
<dbReference type="PANTHER" id="PTHR43133:SF63">
    <property type="entry name" value="RNA POLYMERASE SIGMA FACTOR FECI-RELATED"/>
    <property type="match status" value="1"/>
</dbReference>
<dbReference type="InterPro" id="IPR036388">
    <property type="entry name" value="WH-like_DNA-bd_sf"/>
</dbReference>
<dbReference type="SUPFAM" id="SSF88946">
    <property type="entry name" value="Sigma2 domain of RNA polymerase sigma factors"/>
    <property type="match status" value="1"/>
</dbReference>
<dbReference type="Proteomes" id="UP000076234">
    <property type="component" value="Chromosome"/>
</dbReference>
<dbReference type="Gene3D" id="1.10.1740.10">
    <property type="match status" value="1"/>
</dbReference>
<dbReference type="InterPro" id="IPR013249">
    <property type="entry name" value="RNA_pol_sigma70_r4_t2"/>
</dbReference>
<dbReference type="PANTHER" id="PTHR43133">
    <property type="entry name" value="RNA POLYMERASE ECF-TYPE SIGMA FACTO"/>
    <property type="match status" value="1"/>
</dbReference>
<sequence length="190" mass="20800">MGAIRLRLARGIGMGRRMIADGLDGAFLAHRAALERFVRARCGDASDAEDILQDLWIKIGGIAAVPDDPLSYLYRVADNLVIDRRRSAQRRERRDDAWSALATGDAGEASPAPSAERTAIAKSELARVAALFDELGEPTTGIFRSYRIDGTPQRDIAAHFGLSLSAVEKHLQKAYKAVLQLRDKLDAEND</sequence>
<reference evidence="9" key="1">
    <citation type="submission" date="2015-11" db="EMBL/GenBank/DDBJ databases">
        <title>Complete genome sequence of a polyethylene glycol-degrading strain Sphingopyxis terrae strain 203-1 (NBRC 15098).</title>
        <authorList>
            <person name="Yoshiyuki O."/>
            <person name="Shouta N."/>
            <person name="Nagata Y."/>
            <person name="Numata M."/>
            <person name="Tsuchikane K."/>
            <person name="Hosoyama A."/>
            <person name="Yamazoe A."/>
            <person name="Tsuda M."/>
            <person name="Fujita N."/>
            <person name="Kawai F."/>
        </authorList>
    </citation>
    <scope>NUCLEOTIDE SEQUENCE [LARGE SCALE GENOMIC DNA]</scope>
    <source>
        <strain evidence="9">203-1</strain>
    </source>
</reference>
<evidence type="ECO:0000313" key="8">
    <source>
        <dbReference type="EMBL" id="AMU95773.1"/>
    </source>
</evidence>
<protein>
    <submittedName>
        <fullName evidence="8">RNA polymerase subunit sigma-24</fullName>
    </submittedName>
</protein>